<reference evidence="3 4" key="1">
    <citation type="submission" date="2024-02" db="EMBL/GenBank/DDBJ databases">
        <title>Rhodopirellula caenicola NBRC 110016.</title>
        <authorList>
            <person name="Ichikawa N."/>
            <person name="Katano-Makiyama Y."/>
            <person name="Hidaka K."/>
        </authorList>
    </citation>
    <scope>NUCLEOTIDE SEQUENCE [LARGE SCALE GENOMIC DNA]</scope>
    <source>
        <strain evidence="3 4">NBRC 110016</strain>
    </source>
</reference>
<dbReference type="CDD" id="cd03414">
    <property type="entry name" value="CbiX_SirB_C"/>
    <property type="match status" value="1"/>
</dbReference>
<dbReference type="CDD" id="cd03416">
    <property type="entry name" value="CbiX_SirB_N"/>
    <property type="match status" value="1"/>
</dbReference>
<protein>
    <submittedName>
        <fullName evidence="3">Sirohydrochlorin cobaltochelatase</fullName>
    </submittedName>
</protein>
<evidence type="ECO:0000256" key="1">
    <source>
        <dbReference type="ARBA" id="ARBA00022723"/>
    </source>
</evidence>
<dbReference type="PANTHER" id="PTHR33542:SF3">
    <property type="entry name" value="SIROHYDROCHLORIN FERROCHELATASE, CHLOROPLASTIC"/>
    <property type="match status" value="1"/>
</dbReference>
<keyword evidence="4" id="KW-1185">Reference proteome</keyword>
<name>A0ABP9VTL3_9BACT</name>
<evidence type="ECO:0000313" key="3">
    <source>
        <dbReference type="EMBL" id="GAA5507127.1"/>
    </source>
</evidence>
<dbReference type="InterPro" id="IPR050963">
    <property type="entry name" value="Sirohydro_Cobaltochel/CbiX"/>
</dbReference>
<proteinExistence type="predicted"/>
<dbReference type="Pfam" id="PF01903">
    <property type="entry name" value="CbiX"/>
    <property type="match status" value="2"/>
</dbReference>
<comment type="caution">
    <text evidence="3">The sequence shown here is derived from an EMBL/GenBank/DDBJ whole genome shotgun (WGS) entry which is preliminary data.</text>
</comment>
<sequence>MTVPELRPAPSDPIEPNAKPIGVLLVGHGTRDEVGTQQFFELAGKLQTQLPAMLVQPSLLEFQQPTIPVAWNRLVSQGVTEIRVAPLLLFAAGHAKQDIPDLVRKCQAATPHVSFTHTRPISRQAALVDLVCSHLRASRRQFTHPDDEITLMMVGRGSHDPCAQADMRVLSEVVSHRLGIKNPSTSFYAMAQPPFAETLDHLARRSRQILIHPHLLFDGRLFQAIQAIVTQAQAKYPDVEIRLSSYLGPHESVAQSIAARITENTAHV</sequence>
<dbReference type="Gene3D" id="3.40.50.1400">
    <property type="match status" value="2"/>
</dbReference>
<dbReference type="Proteomes" id="UP001416858">
    <property type="component" value="Unassembled WGS sequence"/>
</dbReference>
<gene>
    <name evidence="3" type="primary">cbiX</name>
    <name evidence="3" type="ORF">Rcae01_02582</name>
</gene>
<organism evidence="3 4">
    <name type="scientific">Novipirellula caenicola</name>
    <dbReference type="NCBI Taxonomy" id="1536901"/>
    <lineage>
        <taxon>Bacteria</taxon>
        <taxon>Pseudomonadati</taxon>
        <taxon>Planctomycetota</taxon>
        <taxon>Planctomycetia</taxon>
        <taxon>Pirellulales</taxon>
        <taxon>Pirellulaceae</taxon>
        <taxon>Novipirellula</taxon>
    </lineage>
</organism>
<evidence type="ECO:0000313" key="4">
    <source>
        <dbReference type="Proteomes" id="UP001416858"/>
    </source>
</evidence>
<keyword evidence="2" id="KW-0456">Lyase</keyword>
<accession>A0ABP9VTL3</accession>
<evidence type="ECO:0000256" key="2">
    <source>
        <dbReference type="ARBA" id="ARBA00023239"/>
    </source>
</evidence>
<dbReference type="PANTHER" id="PTHR33542">
    <property type="entry name" value="SIROHYDROCHLORIN FERROCHELATASE, CHLOROPLASTIC"/>
    <property type="match status" value="1"/>
</dbReference>
<keyword evidence="1" id="KW-0479">Metal-binding</keyword>
<dbReference type="EMBL" id="BAABRO010000004">
    <property type="protein sequence ID" value="GAA5507127.1"/>
    <property type="molecule type" value="Genomic_DNA"/>
</dbReference>
<dbReference type="InterPro" id="IPR002762">
    <property type="entry name" value="CbiX-like"/>
</dbReference>
<dbReference type="SUPFAM" id="SSF53800">
    <property type="entry name" value="Chelatase"/>
    <property type="match status" value="1"/>
</dbReference>